<feature type="domain" description="C2H2-type" evidence="14">
    <location>
        <begin position="748"/>
        <end position="775"/>
    </location>
</feature>
<keyword evidence="5 12" id="KW-0808">Transferase</keyword>
<dbReference type="SUPFAM" id="SSF57667">
    <property type="entry name" value="beta-beta-alpha zinc fingers"/>
    <property type="match status" value="5"/>
</dbReference>
<feature type="domain" description="C2H2-type" evidence="14">
    <location>
        <begin position="712"/>
        <end position="739"/>
    </location>
</feature>
<evidence type="ECO:0000256" key="5">
    <source>
        <dbReference type="ARBA" id="ARBA00022679"/>
    </source>
</evidence>
<feature type="domain" description="C2H2-type" evidence="14">
    <location>
        <begin position="601"/>
        <end position="629"/>
    </location>
</feature>
<evidence type="ECO:0000256" key="9">
    <source>
        <dbReference type="ARBA" id="ARBA00023144"/>
    </source>
</evidence>
<dbReference type="SMART" id="SM00355">
    <property type="entry name" value="ZnF_C2H2"/>
    <property type="match status" value="11"/>
</dbReference>
<dbReference type="InterPro" id="IPR036265">
    <property type="entry name" value="HIT-like_sf"/>
</dbReference>
<dbReference type="GO" id="GO:0005737">
    <property type="term" value="C:cytoplasm"/>
    <property type="evidence" value="ECO:0007669"/>
    <property type="project" value="TreeGrafter"/>
</dbReference>
<dbReference type="PROSITE" id="PS00117">
    <property type="entry name" value="GAL_P_UDP_TRANSF_I"/>
    <property type="match status" value="1"/>
</dbReference>
<feature type="domain" description="C2H2-type" evidence="14">
    <location>
        <begin position="933"/>
        <end position="961"/>
    </location>
</feature>
<keyword evidence="16" id="KW-1185">Reference proteome</keyword>
<dbReference type="Pfam" id="PF00096">
    <property type="entry name" value="zf-C2H2"/>
    <property type="match status" value="1"/>
</dbReference>
<evidence type="ECO:0000256" key="4">
    <source>
        <dbReference type="ARBA" id="ARBA00010951"/>
    </source>
</evidence>
<protein>
    <recommendedName>
        <fullName evidence="12">Galactose-1-phosphate uridylyltransferase</fullName>
        <ecNumber evidence="12">2.7.7.12</ecNumber>
    </recommendedName>
</protein>
<dbReference type="AlphaFoldDB" id="A0A8J2W879"/>
<keyword evidence="6 12" id="KW-0548">Nucleotidyltransferase</keyword>
<name>A0A8J2W879_9NEOP</name>
<keyword evidence="9 12" id="KW-0299">Galactose metabolism</keyword>
<dbReference type="CDD" id="cd00608">
    <property type="entry name" value="GalT"/>
    <property type="match status" value="1"/>
</dbReference>
<evidence type="ECO:0000313" key="16">
    <source>
        <dbReference type="Proteomes" id="UP000789524"/>
    </source>
</evidence>
<comment type="pathway">
    <text evidence="3 12">Carbohydrate metabolism; galactose metabolism.</text>
</comment>
<feature type="compositionally biased region" description="Basic residues" evidence="13">
    <location>
        <begin position="545"/>
        <end position="555"/>
    </location>
</feature>
<comment type="cofactor">
    <cofactor evidence="2">
        <name>Zn(2+)</name>
        <dbReference type="ChEBI" id="CHEBI:29105"/>
    </cofactor>
</comment>
<dbReference type="Pfam" id="PF01087">
    <property type="entry name" value="GalP_UDP_transf"/>
    <property type="match status" value="1"/>
</dbReference>
<dbReference type="GO" id="GO:0033499">
    <property type="term" value="P:galactose catabolic process via UDP-galactose, Leloir pathway"/>
    <property type="evidence" value="ECO:0007669"/>
    <property type="project" value="TreeGrafter"/>
</dbReference>
<dbReference type="InterPro" id="IPR013087">
    <property type="entry name" value="Znf_C2H2_type"/>
</dbReference>
<dbReference type="SUPFAM" id="SSF54197">
    <property type="entry name" value="HIT-like"/>
    <property type="match status" value="2"/>
</dbReference>
<dbReference type="UniPathway" id="UPA00214"/>
<dbReference type="NCBIfam" id="TIGR00209">
    <property type="entry name" value="galT_1"/>
    <property type="match status" value="1"/>
</dbReference>
<sequence>MQFNSTEHQHVRYNPLKDQWVLVSPHRCKRPWSGQTEPELEEPSDENNPLKAGAIRANGQKNPHYTSTYVFPNDFPALLERVPEPPPSEHPLFQMSQAKGTCRVMCFHPDSKMTISLMKVEEILSVIEEWVRQAQELGRRYTWVQIFENKGSVMGCSNPHPHCQIWASSYLPDEGKIKDRCQKEYYIKNSKPMLMEYLEQELIRKERIVLENQSWVTLVPYWAVWPYETLLLPKQHVQRITDLDEVQKKDLAIMMKELNTKYDNLFQCNFPYSMGWHGAPTGPSAKPGDSPHWVFHGIYLPPLLRSASVKKFMVGYELLAQPQRDLTPEQAAEKLRECSLVPIGISIKVCYECAALMKKVYTFREQIIKSFDILSAYSKKHTILNSPKDLTCNSIQRLSHHSVNTSHLADDVEVDIVKTEDIFCGFAQLEEQELKSEIGDIFVQEDNFDGVTSDDDVMLSSLKKKKVKEKHTILNSPKDLTCNSIQRLSHHLVNTSHLADDVEVDIVKTEDIFGGFDKTGIADIFVQEDAFDRVTSDNDNMYSSKKTKKKKKKDKEKKQEKTPRKLKNLPSFVELYSMSETEMWSVRETDIASEEFSRLRYKCETCVIAFNTKRLMEMHQRGKHVAKSESAQQCDVCTAYYLTAENLSAHRRLHLNAYRCTECGLVSCVKRVMSAHDCAKRAERYSCADCDLMFSSRSRLSYHRAASHGERPQCDCCGKIFANKMTLKYHLKVLPQNKNGAAKEPVTIPCKGCDKVFHSKKSYRAHVVIHDNQSYPCPTCGKLFQWKRNLARHARNHRERAAGTTHACHACGKTFASRDCYNNHMRLSKKHVHESQYTHACTYCGKKFPTKWCLVDHVDWEHLKRIKYQCSICFKAFKTAKIMYAHMSNLHAGKRVTLGEHLCHVCGKSYKTVKRLKSHVWAMHTNRSQEKSFKCPSCPAAFSWHTSVYKHMKMMHPKRAKVGGRYTHTDRDRQTHR</sequence>
<accession>A0A8J2W879</accession>
<keyword evidence="8" id="KW-0862">Zinc</keyword>
<dbReference type="GO" id="GO:0008108">
    <property type="term" value="F:UDP-glucose:hexose-1-phosphate uridylyltransferase activity"/>
    <property type="evidence" value="ECO:0007669"/>
    <property type="project" value="UniProtKB-EC"/>
</dbReference>
<organism evidence="15 16">
    <name type="scientific">Danaus chrysippus</name>
    <name type="common">African queen</name>
    <dbReference type="NCBI Taxonomy" id="151541"/>
    <lineage>
        <taxon>Eukaryota</taxon>
        <taxon>Metazoa</taxon>
        <taxon>Ecdysozoa</taxon>
        <taxon>Arthropoda</taxon>
        <taxon>Hexapoda</taxon>
        <taxon>Insecta</taxon>
        <taxon>Pterygota</taxon>
        <taxon>Neoptera</taxon>
        <taxon>Endopterygota</taxon>
        <taxon>Lepidoptera</taxon>
        <taxon>Glossata</taxon>
        <taxon>Ditrysia</taxon>
        <taxon>Papilionoidea</taxon>
        <taxon>Nymphalidae</taxon>
        <taxon>Danainae</taxon>
        <taxon>Danaini</taxon>
        <taxon>Danaina</taxon>
        <taxon>Danaus</taxon>
        <taxon>Anosia</taxon>
    </lineage>
</organism>
<dbReference type="PROSITE" id="PS00028">
    <property type="entry name" value="ZINC_FINGER_C2H2_1"/>
    <property type="match status" value="8"/>
</dbReference>
<dbReference type="GO" id="GO:0008270">
    <property type="term" value="F:zinc ion binding"/>
    <property type="evidence" value="ECO:0007669"/>
    <property type="project" value="UniProtKB-KW"/>
</dbReference>
<dbReference type="PANTHER" id="PTHR11943:SF1">
    <property type="entry name" value="GALACTOSE-1-PHOSPHATE URIDYLYLTRANSFERASE"/>
    <property type="match status" value="1"/>
</dbReference>
<evidence type="ECO:0000313" key="15">
    <source>
        <dbReference type="EMBL" id="CAG9577540.1"/>
    </source>
</evidence>
<gene>
    <name evidence="15" type="ORF">DCHRY22_LOCUS12360</name>
</gene>
<dbReference type="NCBIfam" id="NF008724">
    <property type="entry name" value="PRK11720.1"/>
    <property type="match status" value="1"/>
</dbReference>
<evidence type="ECO:0000256" key="13">
    <source>
        <dbReference type="SAM" id="MobiDB-lite"/>
    </source>
</evidence>
<feature type="region of interest" description="Disordered" evidence="13">
    <location>
        <begin position="31"/>
        <end position="60"/>
    </location>
</feature>
<dbReference type="InterPro" id="IPR005849">
    <property type="entry name" value="GalP_Utransf_N"/>
</dbReference>
<dbReference type="FunFam" id="3.30.428.10:FF:000002">
    <property type="entry name" value="Galactose-1-phosphate uridylyltransferase"/>
    <property type="match status" value="1"/>
</dbReference>
<feature type="region of interest" description="Disordered" evidence="13">
    <location>
        <begin position="537"/>
        <end position="564"/>
    </location>
</feature>
<evidence type="ECO:0000256" key="11">
    <source>
        <dbReference type="PROSITE-ProRule" id="PRU00042"/>
    </source>
</evidence>
<dbReference type="EMBL" id="CAKASE010000076">
    <property type="protein sequence ID" value="CAG9577540.1"/>
    <property type="molecule type" value="Genomic_DNA"/>
</dbReference>
<keyword evidence="11" id="KW-0863">Zinc-finger</keyword>
<dbReference type="Gene3D" id="3.30.428.10">
    <property type="entry name" value="HIT-like"/>
    <property type="match status" value="2"/>
</dbReference>
<dbReference type="Proteomes" id="UP000789524">
    <property type="component" value="Unassembled WGS sequence"/>
</dbReference>
<dbReference type="FunFam" id="3.30.428.10:FF:000001">
    <property type="entry name" value="Galactose-1-phosphate uridylyltransferase"/>
    <property type="match status" value="1"/>
</dbReference>
<evidence type="ECO:0000256" key="1">
    <source>
        <dbReference type="ARBA" id="ARBA00001107"/>
    </source>
</evidence>
<evidence type="ECO:0000256" key="6">
    <source>
        <dbReference type="ARBA" id="ARBA00022695"/>
    </source>
</evidence>
<evidence type="ECO:0000256" key="12">
    <source>
        <dbReference type="RuleBase" id="RU000506"/>
    </source>
</evidence>
<evidence type="ECO:0000256" key="3">
    <source>
        <dbReference type="ARBA" id="ARBA00004947"/>
    </source>
</evidence>
<comment type="catalytic activity">
    <reaction evidence="1 12">
        <text>alpha-D-galactose 1-phosphate + UDP-alpha-D-glucose = alpha-D-glucose 1-phosphate + UDP-alpha-D-galactose</text>
        <dbReference type="Rhea" id="RHEA:13989"/>
        <dbReference type="ChEBI" id="CHEBI:58336"/>
        <dbReference type="ChEBI" id="CHEBI:58601"/>
        <dbReference type="ChEBI" id="CHEBI:58885"/>
        <dbReference type="ChEBI" id="CHEBI:66914"/>
        <dbReference type="EC" id="2.7.7.12"/>
    </reaction>
</comment>
<evidence type="ECO:0000256" key="2">
    <source>
        <dbReference type="ARBA" id="ARBA00001947"/>
    </source>
</evidence>
<dbReference type="InterPro" id="IPR019779">
    <property type="entry name" value="GalP_UDPtransf1_His-AS"/>
</dbReference>
<dbReference type="EC" id="2.7.7.12" evidence="12"/>
<feature type="domain" description="C2H2-type" evidence="14">
    <location>
        <begin position="868"/>
        <end position="896"/>
    </location>
</feature>
<feature type="domain" description="C2H2-type" evidence="14">
    <location>
        <begin position="839"/>
        <end position="862"/>
    </location>
</feature>
<evidence type="ECO:0000256" key="10">
    <source>
        <dbReference type="ARBA" id="ARBA00023277"/>
    </source>
</evidence>
<dbReference type="OrthoDB" id="427030at2759"/>
<reference evidence="15" key="1">
    <citation type="submission" date="2021-09" db="EMBL/GenBank/DDBJ databases">
        <authorList>
            <person name="Martin H S."/>
        </authorList>
    </citation>
    <scope>NUCLEOTIDE SEQUENCE</scope>
</reference>
<evidence type="ECO:0000259" key="14">
    <source>
        <dbReference type="PROSITE" id="PS50157"/>
    </source>
</evidence>
<keyword evidence="10 12" id="KW-0119">Carbohydrate metabolism</keyword>
<evidence type="ECO:0000256" key="7">
    <source>
        <dbReference type="ARBA" id="ARBA00022723"/>
    </source>
</evidence>
<feature type="domain" description="C2H2-type" evidence="14">
    <location>
        <begin position="806"/>
        <end position="836"/>
    </location>
</feature>
<evidence type="ECO:0000256" key="8">
    <source>
        <dbReference type="ARBA" id="ARBA00022833"/>
    </source>
</evidence>
<dbReference type="InterPro" id="IPR036236">
    <property type="entry name" value="Znf_C2H2_sf"/>
</dbReference>
<dbReference type="InterPro" id="IPR001937">
    <property type="entry name" value="GalP_UDPtransf1"/>
</dbReference>
<dbReference type="PANTHER" id="PTHR11943">
    <property type="entry name" value="GALACTOSE-1-PHOSPHATE URIDYLYLTRANSFERASE"/>
    <property type="match status" value="1"/>
</dbReference>
<dbReference type="Pfam" id="PF02744">
    <property type="entry name" value="GalP_UDP_tr_C"/>
    <property type="match status" value="1"/>
</dbReference>
<dbReference type="Gene3D" id="3.30.160.60">
    <property type="entry name" value="Classic Zinc Finger"/>
    <property type="match status" value="5"/>
</dbReference>
<feature type="domain" description="C2H2-type" evidence="14">
    <location>
        <begin position="685"/>
        <end position="712"/>
    </location>
</feature>
<comment type="caution">
    <text evidence="15">The sequence shown here is derived from an EMBL/GenBank/DDBJ whole genome shotgun (WGS) entry which is preliminary data.</text>
</comment>
<keyword evidence="7 12" id="KW-0479">Metal-binding</keyword>
<dbReference type="InterPro" id="IPR005850">
    <property type="entry name" value="GalP_Utransf_C"/>
</dbReference>
<dbReference type="PROSITE" id="PS50157">
    <property type="entry name" value="ZINC_FINGER_C2H2_2"/>
    <property type="match status" value="10"/>
</dbReference>
<feature type="domain" description="C2H2-type" evidence="14">
    <location>
        <begin position="901"/>
        <end position="929"/>
    </location>
</feature>
<proteinExistence type="inferred from homology"/>
<feature type="domain" description="C2H2-type" evidence="14">
    <location>
        <begin position="775"/>
        <end position="802"/>
    </location>
</feature>
<comment type="similarity">
    <text evidence="4 12">Belongs to the galactose-1-phosphate uridylyltransferase type 1 family.</text>
</comment>